<evidence type="ECO:0000256" key="1">
    <source>
        <dbReference type="ARBA" id="ARBA00004123"/>
    </source>
</evidence>
<dbReference type="EMBL" id="UYSG01011441">
    <property type="protein sequence ID" value="VDL62335.1"/>
    <property type="molecule type" value="Genomic_DNA"/>
</dbReference>
<gene>
    <name evidence="6" type="ORF">HDID_LOCUS9911</name>
    <name evidence="7" type="ORF">WMSIL1_LOCUS640</name>
</gene>
<dbReference type="WBParaSite" id="HDID_0000991301-mRNA-1">
    <property type="protein sequence ID" value="HDID_0000991301-mRNA-1"/>
    <property type="gene ID" value="HDID_0000991301"/>
</dbReference>
<organism evidence="10">
    <name type="scientific">Hymenolepis diminuta</name>
    <name type="common">Rat tapeworm</name>
    <dbReference type="NCBI Taxonomy" id="6216"/>
    <lineage>
        <taxon>Eukaryota</taxon>
        <taxon>Metazoa</taxon>
        <taxon>Spiralia</taxon>
        <taxon>Lophotrochozoa</taxon>
        <taxon>Platyhelminthes</taxon>
        <taxon>Cestoda</taxon>
        <taxon>Eucestoda</taxon>
        <taxon>Cyclophyllidea</taxon>
        <taxon>Hymenolepididae</taxon>
        <taxon>Hymenolepis</taxon>
    </lineage>
</organism>
<evidence type="ECO:0000256" key="2">
    <source>
        <dbReference type="ARBA" id="ARBA00022723"/>
    </source>
</evidence>
<protein>
    <submittedName>
        <fullName evidence="10">DNA-directed RNA polymerases I, II, and III subunit RPABC4</fullName>
    </submittedName>
</protein>
<accession>A0A0R3SW84</accession>
<evidence type="ECO:0000256" key="4">
    <source>
        <dbReference type="ARBA" id="ARBA00023242"/>
    </source>
</evidence>
<dbReference type="Gene3D" id="2.20.28.30">
    <property type="entry name" value="RNA polymerase ii, chain L"/>
    <property type="match status" value="1"/>
</dbReference>
<keyword evidence="2" id="KW-0479">Metal-binding</keyword>
<dbReference type="PANTHER" id="PTHR12056:SF2">
    <property type="entry name" value="GEO11084P1"/>
    <property type="match status" value="1"/>
</dbReference>
<dbReference type="GO" id="GO:0005736">
    <property type="term" value="C:RNA polymerase I complex"/>
    <property type="evidence" value="ECO:0007669"/>
    <property type="project" value="TreeGrafter"/>
</dbReference>
<dbReference type="AlphaFoldDB" id="A0A0R3SW84"/>
<dbReference type="InterPro" id="IPR029040">
    <property type="entry name" value="RPABC4/Spt4"/>
</dbReference>
<evidence type="ECO:0000256" key="5">
    <source>
        <dbReference type="ARBA" id="ARBA00025770"/>
    </source>
</evidence>
<dbReference type="GO" id="GO:0003677">
    <property type="term" value="F:DNA binding"/>
    <property type="evidence" value="ECO:0007669"/>
    <property type="project" value="InterPro"/>
</dbReference>
<proteinExistence type="inferred from homology"/>
<dbReference type="EMBL" id="CABIJS010000012">
    <property type="protein sequence ID" value="VUZ39328.1"/>
    <property type="molecule type" value="Genomic_DNA"/>
</dbReference>
<dbReference type="GO" id="GO:0003899">
    <property type="term" value="F:DNA-directed RNA polymerase activity"/>
    <property type="evidence" value="ECO:0007669"/>
    <property type="project" value="InterPro"/>
</dbReference>
<keyword evidence="3" id="KW-0862">Zinc</keyword>
<evidence type="ECO:0000313" key="9">
    <source>
        <dbReference type="Proteomes" id="UP000321570"/>
    </source>
</evidence>
<dbReference type="STRING" id="6216.A0A0R3SW84"/>
<dbReference type="FunFam" id="2.20.28.30:FF:000002">
    <property type="entry name" value="DNA-directed RNA polymerases II, IV and V subunit 12"/>
    <property type="match status" value="1"/>
</dbReference>
<dbReference type="SMART" id="SM00659">
    <property type="entry name" value="RPOLCX"/>
    <property type="match status" value="1"/>
</dbReference>
<dbReference type="PANTHER" id="PTHR12056">
    <property type="entry name" value="DNA-DIRECTED RNA POLYMERASES I, II, AND III"/>
    <property type="match status" value="1"/>
</dbReference>
<dbReference type="GO" id="GO:0008270">
    <property type="term" value="F:zinc ion binding"/>
    <property type="evidence" value="ECO:0007669"/>
    <property type="project" value="InterPro"/>
</dbReference>
<comment type="similarity">
    <text evidence="5">Belongs to the archaeal Rpo12/eukaryotic RPC10 RNA polymerase subunit family.</text>
</comment>
<dbReference type="InterPro" id="IPR006591">
    <property type="entry name" value="RNAP_P/RPABC4"/>
</dbReference>
<dbReference type="GO" id="GO:0005666">
    <property type="term" value="C:RNA polymerase III complex"/>
    <property type="evidence" value="ECO:0007669"/>
    <property type="project" value="TreeGrafter"/>
</dbReference>
<dbReference type="Proteomes" id="UP000321570">
    <property type="component" value="Unassembled WGS sequence"/>
</dbReference>
<evidence type="ECO:0000313" key="8">
    <source>
        <dbReference type="Proteomes" id="UP000274504"/>
    </source>
</evidence>
<name>A0A0R3SW84_HYMDI</name>
<dbReference type="GO" id="GO:0005665">
    <property type="term" value="C:RNA polymerase II, core complex"/>
    <property type="evidence" value="ECO:0007669"/>
    <property type="project" value="TreeGrafter"/>
</dbReference>
<evidence type="ECO:0000313" key="6">
    <source>
        <dbReference type="EMBL" id="VDL62335.1"/>
    </source>
</evidence>
<evidence type="ECO:0000313" key="10">
    <source>
        <dbReference type="WBParaSite" id="HDID_0000991301-mRNA-1"/>
    </source>
</evidence>
<dbReference type="OrthoDB" id="5585087at2759"/>
<dbReference type="SUPFAM" id="SSF63393">
    <property type="entry name" value="RNA polymerase subunits"/>
    <property type="match status" value="1"/>
</dbReference>
<reference evidence="10" key="1">
    <citation type="submission" date="2017-02" db="UniProtKB">
        <authorList>
            <consortium name="WormBaseParasite"/>
        </authorList>
    </citation>
    <scope>IDENTIFICATION</scope>
</reference>
<sequence length="65" mass="7253">MSSQNPPGDTTTPSAAAPVQTITYICGECRAESQIKPRENIRCHDCGHRVLYKKRSDMLSVFEAR</sequence>
<evidence type="ECO:0000313" key="7">
    <source>
        <dbReference type="EMBL" id="VUZ39328.1"/>
    </source>
</evidence>
<comment type="subcellular location">
    <subcellularLocation>
        <location evidence="1">Nucleus</location>
    </subcellularLocation>
</comment>
<evidence type="ECO:0000256" key="3">
    <source>
        <dbReference type="ARBA" id="ARBA00022833"/>
    </source>
</evidence>
<dbReference type="GO" id="GO:0006351">
    <property type="term" value="P:DNA-templated transcription"/>
    <property type="evidence" value="ECO:0007669"/>
    <property type="project" value="InterPro"/>
</dbReference>
<dbReference type="InterPro" id="IPR039747">
    <property type="entry name" value="RPABC4"/>
</dbReference>
<dbReference type="Pfam" id="PF03604">
    <property type="entry name" value="Zn_ribbon_RPAB4"/>
    <property type="match status" value="1"/>
</dbReference>
<reference evidence="6 8" key="2">
    <citation type="submission" date="2018-11" db="EMBL/GenBank/DDBJ databases">
        <authorList>
            <consortium name="Pathogen Informatics"/>
        </authorList>
    </citation>
    <scope>NUCLEOTIDE SEQUENCE [LARGE SCALE GENOMIC DNA]</scope>
</reference>
<dbReference type="Proteomes" id="UP000274504">
    <property type="component" value="Unassembled WGS sequence"/>
</dbReference>
<reference evidence="7 9" key="3">
    <citation type="submission" date="2019-07" db="EMBL/GenBank/DDBJ databases">
        <authorList>
            <person name="Jastrzebski P J."/>
            <person name="Paukszto L."/>
            <person name="Jastrzebski P J."/>
        </authorList>
    </citation>
    <scope>NUCLEOTIDE SEQUENCE [LARGE SCALE GENOMIC DNA]</scope>
    <source>
        <strain evidence="7 9">WMS-il1</strain>
    </source>
</reference>
<keyword evidence="9" id="KW-1185">Reference proteome</keyword>
<keyword evidence="4" id="KW-0539">Nucleus</keyword>